<organism evidence="2 3">
    <name type="scientific">Cylindrotheca closterium</name>
    <dbReference type="NCBI Taxonomy" id="2856"/>
    <lineage>
        <taxon>Eukaryota</taxon>
        <taxon>Sar</taxon>
        <taxon>Stramenopiles</taxon>
        <taxon>Ochrophyta</taxon>
        <taxon>Bacillariophyta</taxon>
        <taxon>Bacillariophyceae</taxon>
        <taxon>Bacillariophycidae</taxon>
        <taxon>Bacillariales</taxon>
        <taxon>Bacillariaceae</taxon>
        <taxon>Cylindrotheca</taxon>
    </lineage>
</organism>
<gene>
    <name evidence="2" type="ORF">CYCCA115_LOCUS8438</name>
</gene>
<feature type="region of interest" description="Disordered" evidence="1">
    <location>
        <begin position="457"/>
        <end position="533"/>
    </location>
</feature>
<comment type="caution">
    <text evidence="2">The sequence shown here is derived from an EMBL/GenBank/DDBJ whole genome shotgun (WGS) entry which is preliminary data.</text>
</comment>
<keyword evidence="3" id="KW-1185">Reference proteome</keyword>
<evidence type="ECO:0000256" key="1">
    <source>
        <dbReference type="SAM" id="MobiDB-lite"/>
    </source>
</evidence>
<evidence type="ECO:0008006" key="4">
    <source>
        <dbReference type="Google" id="ProtNLM"/>
    </source>
</evidence>
<dbReference type="AlphaFoldDB" id="A0AAD2FLX5"/>
<feature type="compositionally biased region" description="Low complexity" evidence="1">
    <location>
        <begin position="487"/>
        <end position="500"/>
    </location>
</feature>
<feature type="compositionally biased region" description="Low complexity" evidence="1">
    <location>
        <begin position="515"/>
        <end position="531"/>
    </location>
</feature>
<feature type="compositionally biased region" description="Pro residues" evidence="1">
    <location>
        <begin position="462"/>
        <end position="476"/>
    </location>
</feature>
<proteinExistence type="predicted"/>
<dbReference type="PANTHER" id="PTHR41775">
    <property type="entry name" value="SECRETED PROTEIN-RELATED"/>
    <property type="match status" value="1"/>
</dbReference>
<reference evidence="2" key="1">
    <citation type="submission" date="2023-08" db="EMBL/GenBank/DDBJ databases">
        <authorList>
            <person name="Audoor S."/>
            <person name="Bilcke G."/>
        </authorList>
    </citation>
    <scope>NUCLEOTIDE SEQUENCE</scope>
</reference>
<evidence type="ECO:0000313" key="2">
    <source>
        <dbReference type="EMBL" id="CAJ1943435.1"/>
    </source>
</evidence>
<dbReference type="PANTHER" id="PTHR41775:SF1">
    <property type="entry name" value="PEPTIDASE M6-LIKE DOMAIN-CONTAINING PROTEIN"/>
    <property type="match status" value="1"/>
</dbReference>
<protein>
    <recommendedName>
        <fullName evidence="4">Peptidase M6-like domain-containing protein</fullName>
    </recommendedName>
</protein>
<name>A0AAD2FLX5_9STRA</name>
<sequence>MNLKRKPTTALFSIPRSLIWIALVFSSNILPKADAVETINVLVVLVQWADHTSRPLIPRSDIDQFWNGPGNSNLIPGESVAEYIASNSYGKYQLKATVLDWTRASATEAQASNGNMGNSANGNHIEDSLVPVLQAVVDQGLDLSPFVDANSSMLKGVVFMHSGYAAETYQVDCETQAGHNNRIQSKSWGVSESITGPRRYTLSTFITVSAYRGWCNSQIAGVGVHIHEWMHAKYLLEDLYDTGGRYMGSRSATGGIGGFGLMSYAGGQRISSIEAYPGIMSPHSKIQTGYLDPIDIEVDGTYSARPAELFPDVYKISIPYEEGEYILIENRQPLLSDKNLWSPGGIVIYHVDENTEGYGNFVRGGPFLEGWPGNGAHYKVAVLQADFKYELEKAENLGHSADFWKTGDILGPGNGELVATAAGTYPNTDSYVDGNIRVTGLVLDSFKDDGDGVWSFRVTGLPTPPSGPPVNSPTGPPNAGGGGDVATTTPGETPTDEPNPTALPTPLSEPPVDLPTGAPNAPATTPMETPTEVPDSAAIAIPAPFTLLLCLLSAQMGITLLTNT</sequence>
<dbReference type="Proteomes" id="UP001295423">
    <property type="component" value="Unassembled WGS sequence"/>
</dbReference>
<dbReference type="EMBL" id="CAKOGP040001113">
    <property type="protein sequence ID" value="CAJ1943435.1"/>
    <property type="molecule type" value="Genomic_DNA"/>
</dbReference>
<accession>A0AAD2FLX5</accession>
<feature type="compositionally biased region" description="Pro residues" evidence="1">
    <location>
        <begin position="501"/>
        <end position="513"/>
    </location>
</feature>
<evidence type="ECO:0000313" key="3">
    <source>
        <dbReference type="Proteomes" id="UP001295423"/>
    </source>
</evidence>